<protein>
    <submittedName>
        <fullName evidence="4">Multiple sugar transport system substrate-binding protein</fullName>
    </submittedName>
</protein>
<proteinExistence type="inferred from homology"/>
<dbReference type="SUPFAM" id="SSF53850">
    <property type="entry name" value="Periplasmic binding protein-like II"/>
    <property type="match status" value="1"/>
</dbReference>
<accession>A0A2R5F7X8</accession>
<evidence type="ECO:0000313" key="4">
    <source>
        <dbReference type="EMBL" id="GBG14145.1"/>
    </source>
</evidence>
<keyword evidence="3" id="KW-0732">Signal</keyword>
<dbReference type="Pfam" id="PF13416">
    <property type="entry name" value="SBP_bac_8"/>
    <property type="match status" value="1"/>
</dbReference>
<dbReference type="EMBL" id="BDOQ01000006">
    <property type="protein sequence ID" value="GBG14145.1"/>
    <property type="molecule type" value="Genomic_DNA"/>
</dbReference>
<keyword evidence="2" id="KW-0813">Transport</keyword>
<keyword evidence="5" id="KW-1185">Reference proteome</keyword>
<evidence type="ECO:0000256" key="2">
    <source>
        <dbReference type="ARBA" id="ARBA00022448"/>
    </source>
</evidence>
<gene>
    <name evidence="4" type="primary">ycjN</name>
    <name evidence="4" type="ORF">NMK_1705</name>
</gene>
<reference evidence="4 5" key="1">
    <citation type="journal article" date="2018" name="Environ. Microbiol.">
        <title>Isolation and genomic characterization of Novimethylophilus kurashikiensis gen. nov. sp. nov., a new lanthanide-dependent methylotrophic species of Methylophilaceae.</title>
        <authorList>
            <person name="Lv H."/>
            <person name="Sahin N."/>
            <person name="Tani A."/>
        </authorList>
    </citation>
    <scope>NUCLEOTIDE SEQUENCE [LARGE SCALE GENOMIC DNA]</scope>
    <source>
        <strain evidence="4 5">La2-4</strain>
    </source>
</reference>
<dbReference type="GO" id="GO:0055052">
    <property type="term" value="C:ATP-binding cassette (ABC) transporter complex, substrate-binding subunit-containing"/>
    <property type="evidence" value="ECO:0007669"/>
    <property type="project" value="TreeGrafter"/>
</dbReference>
<dbReference type="GO" id="GO:1901982">
    <property type="term" value="F:maltose binding"/>
    <property type="evidence" value="ECO:0007669"/>
    <property type="project" value="TreeGrafter"/>
</dbReference>
<evidence type="ECO:0000256" key="1">
    <source>
        <dbReference type="ARBA" id="ARBA00008520"/>
    </source>
</evidence>
<organism evidence="4 5">
    <name type="scientific">Novimethylophilus kurashikiensis</name>
    <dbReference type="NCBI Taxonomy" id="1825523"/>
    <lineage>
        <taxon>Bacteria</taxon>
        <taxon>Pseudomonadati</taxon>
        <taxon>Pseudomonadota</taxon>
        <taxon>Betaproteobacteria</taxon>
        <taxon>Nitrosomonadales</taxon>
        <taxon>Methylophilaceae</taxon>
        <taxon>Novimethylophilus</taxon>
    </lineage>
</organism>
<dbReference type="InterPro" id="IPR006059">
    <property type="entry name" value="SBP"/>
</dbReference>
<evidence type="ECO:0000313" key="5">
    <source>
        <dbReference type="Proteomes" id="UP000245081"/>
    </source>
</evidence>
<dbReference type="GO" id="GO:0015768">
    <property type="term" value="P:maltose transport"/>
    <property type="evidence" value="ECO:0007669"/>
    <property type="project" value="TreeGrafter"/>
</dbReference>
<dbReference type="PANTHER" id="PTHR30061">
    <property type="entry name" value="MALTOSE-BINDING PERIPLASMIC PROTEIN"/>
    <property type="match status" value="1"/>
</dbReference>
<dbReference type="GO" id="GO:0042956">
    <property type="term" value="P:maltodextrin transmembrane transport"/>
    <property type="evidence" value="ECO:0007669"/>
    <property type="project" value="TreeGrafter"/>
</dbReference>
<name>A0A2R5F7X8_9PROT</name>
<dbReference type="AlphaFoldDB" id="A0A2R5F7X8"/>
<dbReference type="OrthoDB" id="5890863at2"/>
<comment type="caution">
    <text evidence="4">The sequence shown here is derived from an EMBL/GenBank/DDBJ whole genome shotgun (WGS) entry which is preliminary data.</text>
</comment>
<comment type="similarity">
    <text evidence="1">Belongs to the bacterial solute-binding protein 1 family.</text>
</comment>
<dbReference type="PANTHER" id="PTHR30061:SF50">
    <property type="entry name" value="MALTOSE_MALTODEXTRIN-BINDING PERIPLASMIC PROTEIN"/>
    <property type="match status" value="1"/>
</dbReference>
<dbReference type="Gene3D" id="3.40.190.10">
    <property type="entry name" value="Periplasmic binding protein-like II"/>
    <property type="match status" value="1"/>
</dbReference>
<dbReference type="Proteomes" id="UP000245081">
    <property type="component" value="Unassembled WGS sequence"/>
</dbReference>
<keyword evidence="4" id="KW-0762">Sugar transport</keyword>
<sequence length="443" mass="49255">MQRSFTPFRGLWRLAAWFFVLLPVWAALAIAEPVSKSDARSPKTIPVWTRAALNTDEAGVLKASTDNFNRLQHRYKIELFSSNYRNYADWVKSVALTGGLPCLLEVDGPYVADFAWPGYLQPLDKFVSRDLRNDLLPSIIAQGTYDGRLYTLGQFDSGLGLWANKRYLEMAGVRIPTVDAPWSLSEFEHILVKLSSVKGVDYPLSMTVYAGMSEFYAYAYSPILQGFGGDLIDRKSYRTAHGVLDGPQSIAAMKRFQYWFKQGWTQPIFKRNDDFEKRRTALSWTGHWKYPGYRKALGDDLILLPLPDFGHGIKTGMGSLSWAITSTCDAPEGAWAFLAYLMTPQEVLRMTNANGAVPARKSALAESPLYGRDAPLNVYAQQLLHGHGVPRPAVPGYSTISKSFSKAMSDIIAGNNVEAALGKAADDIDADIIARDPNSQSRQ</sequence>
<evidence type="ECO:0000256" key="3">
    <source>
        <dbReference type="ARBA" id="ARBA00022729"/>
    </source>
</evidence>